<feature type="transmembrane region" description="Helical" evidence="2">
    <location>
        <begin position="6"/>
        <end position="24"/>
    </location>
</feature>
<feature type="compositionally biased region" description="Polar residues" evidence="1">
    <location>
        <begin position="557"/>
        <end position="568"/>
    </location>
</feature>
<feature type="compositionally biased region" description="Low complexity" evidence="1">
    <location>
        <begin position="325"/>
        <end position="341"/>
    </location>
</feature>
<reference evidence="3 4" key="1">
    <citation type="submission" date="2016-08" db="EMBL/GenBank/DDBJ databases">
        <title>A Parts List for Fungal Cellulosomes Revealed by Comparative Genomics.</title>
        <authorList>
            <consortium name="DOE Joint Genome Institute"/>
            <person name="Haitjema C.H."/>
            <person name="Gilmore S.P."/>
            <person name="Henske J.K."/>
            <person name="Solomon K.V."/>
            <person name="De Groot R."/>
            <person name="Kuo A."/>
            <person name="Mondo S.J."/>
            <person name="Salamov A.A."/>
            <person name="Labutti K."/>
            <person name="Zhao Z."/>
            <person name="Chiniquy J."/>
            <person name="Barry K."/>
            <person name="Brewer H.M."/>
            <person name="Purvine S.O."/>
            <person name="Wright A.T."/>
            <person name="Boxma B."/>
            <person name="Van Alen T."/>
            <person name="Hackstein J.H."/>
            <person name="Baker S.E."/>
            <person name="Grigoriev I.V."/>
            <person name="O'Malley M.A."/>
        </authorList>
    </citation>
    <scope>NUCLEOTIDE SEQUENCE [LARGE SCALE GENOMIC DNA]</scope>
    <source>
        <strain evidence="3 4">G1</strain>
    </source>
</reference>
<protein>
    <recommendedName>
        <fullName evidence="5">SH3 domain-containing protein</fullName>
    </recommendedName>
</protein>
<gene>
    <name evidence="3" type="ORF">LY90DRAFT_668122</name>
</gene>
<feature type="region of interest" description="Disordered" evidence="1">
    <location>
        <begin position="251"/>
        <end position="286"/>
    </location>
</feature>
<feature type="compositionally biased region" description="Low complexity" evidence="1">
    <location>
        <begin position="251"/>
        <end position="262"/>
    </location>
</feature>
<evidence type="ECO:0008006" key="5">
    <source>
        <dbReference type="Google" id="ProtNLM"/>
    </source>
</evidence>
<feature type="compositionally biased region" description="Low complexity" evidence="1">
    <location>
        <begin position="348"/>
        <end position="361"/>
    </location>
</feature>
<sequence>MINLILVGISIILSVVLVILLLYIRHLKSENTDGEREPLLSKYTNISISEEILSRFGNKKPRIQKSREIANNFKSGEKIEDTFSILNKIDKEELLIVNQLSQYCQSFNEQRLLENDLSNNDKASSSKLIEQNQQDPIDLNQIPSDILSKSYGKSVPNNSTLDILKFKLYQQELEKKKKDKSVYSGLLNQYDSTYESPYSSRGSVYKISHDEKNKFGSFTDHYVTIDEQGYQQDAANTIVNTNKPPLYSVSMMSSSNASNLNNHDYKRNNKKNSNNSLSKTRLNTNTKSTSVLTNNSLNINNESYHTPVNPINFGDVNSNEHDYENNYMNHNNDNSYSSNNNPQEIENLKSLNSNDGNGLSSPSTIMSSPKLFKDTSSPSIILPRNIDDSVILDMKQEQQVFNLQAPQNIPNSNVEDYNVAIHPSDNNNNTNSNNDHYDNYTSLNLMDNNQNSQILINSTANNNIIKKSNLFSDITNDLSINNNISELVDEDDDEDDYSENYSHSSFLSQRRGSTDYSTKRLSRASEGSSSSNKNIANSTLFTSSLPPISRPIRIQSLPKSKSNSTDSGVSGKKTMAKAQDYIALSQRSFPVRANFIPDISFDDEIKLNTGDLVVITDVYLDAWAKGINIMTNSTGVFPLCYLNTDEPQAQAKTKRFTKIVNQDK</sequence>
<evidence type="ECO:0000256" key="2">
    <source>
        <dbReference type="SAM" id="Phobius"/>
    </source>
</evidence>
<dbReference type="Proteomes" id="UP000193920">
    <property type="component" value="Unassembled WGS sequence"/>
</dbReference>
<feature type="compositionally biased region" description="Low complexity" evidence="1">
    <location>
        <begin position="271"/>
        <end position="286"/>
    </location>
</feature>
<evidence type="ECO:0000256" key="1">
    <source>
        <dbReference type="SAM" id="MobiDB-lite"/>
    </source>
</evidence>
<dbReference type="InterPro" id="IPR036028">
    <property type="entry name" value="SH3-like_dom_sf"/>
</dbReference>
<proteinExistence type="predicted"/>
<feature type="region of interest" description="Disordered" evidence="1">
    <location>
        <begin position="490"/>
        <end position="538"/>
    </location>
</feature>
<dbReference type="EMBL" id="MCOG01000054">
    <property type="protein sequence ID" value="ORY64524.1"/>
    <property type="molecule type" value="Genomic_DNA"/>
</dbReference>
<name>A0A1Y2DZJ2_9FUNG</name>
<dbReference type="AlphaFoldDB" id="A0A1Y2DZJ2"/>
<feature type="region of interest" description="Disordered" evidence="1">
    <location>
        <begin position="317"/>
        <end position="371"/>
    </location>
</feature>
<feature type="compositionally biased region" description="Polar residues" evidence="1">
    <location>
        <begin position="499"/>
        <end position="516"/>
    </location>
</feature>
<evidence type="ECO:0000313" key="4">
    <source>
        <dbReference type="Proteomes" id="UP000193920"/>
    </source>
</evidence>
<keyword evidence="2" id="KW-0812">Transmembrane</keyword>
<organism evidence="3 4">
    <name type="scientific">Neocallimastix californiae</name>
    <dbReference type="NCBI Taxonomy" id="1754190"/>
    <lineage>
        <taxon>Eukaryota</taxon>
        <taxon>Fungi</taxon>
        <taxon>Fungi incertae sedis</taxon>
        <taxon>Chytridiomycota</taxon>
        <taxon>Chytridiomycota incertae sedis</taxon>
        <taxon>Neocallimastigomycetes</taxon>
        <taxon>Neocallimastigales</taxon>
        <taxon>Neocallimastigaceae</taxon>
        <taxon>Neocallimastix</taxon>
    </lineage>
</organism>
<keyword evidence="2" id="KW-1133">Transmembrane helix</keyword>
<feature type="region of interest" description="Disordered" evidence="1">
    <location>
        <begin position="552"/>
        <end position="572"/>
    </location>
</feature>
<keyword evidence="2" id="KW-0472">Membrane</keyword>
<evidence type="ECO:0000313" key="3">
    <source>
        <dbReference type="EMBL" id="ORY64524.1"/>
    </source>
</evidence>
<accession>A0A1Y2DZJ2</accession>
<comment type="caution">
    <text evidence="3">The sequence shown here is derived from an EMBL/GenBank/DDBJ whole genome shotgun (WGS) entry which is preliminary data.</text>
</comment>
<dbReference type="SUPFAM" id="SSF50044">
    <property type="entry name" value="SH3-domain"/>
    <property type="match status" value="1"/>
</dbReference>
<dbReference type="OrthoDB" id="5595608at2759"/>
<dbReference type="Gene3D" id="2.30.30.40">
    <property type="entry name" value="SH3 Domains"/>
    <property type="match status" value="1"/>
</dbReference>
<keyword evidence="4" id="KW-1185">Reference proteome</keyword>